<evidence type="ECO:0000313" key="3">
    <source>
        <dbReference type="EMBL" id="BBF94807.1"/>
    </source>
</evidence>
<evidence type="ECO:0000313" key="4">
    <source>
        <dbReference type="Proteomes" id="UP000266934"/>
    </source>
</evidence>
<evidence type="ECO:0000256" key="2">
    <source>
        <dbReference type="SAM" id="Phobius"/>
    </source>
</evidence>
<dbReference type="EMBL" id="AP018907">
    <property type="protein sequence ID" value="BBF94807.1"/>
    <property type="molecule type" value="Genomic_DNA"/>
</dbReference>
<keyword evidence="2" id="KW-0812">Transmembrane</keyword>
<gene>
    <name evidence="3" type="ORF">BLTE_34920</name>
</gene>
<dbReference type="KEGG" id="blag:BLTE_34920"/>
<reference evidence="3 4" key="1">
    <citation type="submission" date="2018-08" db="EMBL/GenBank/DDBJ databases">
        <title>Complete genome sequencing of Blastochloris tepida GI.</title>
        <authorList>
            <person name="Tsukatani Y."/>
            <person name="Mori H."/>
        </authorList>
    </citation>
    <scope>NUCLEOTIDE SEQUENCE [LARGE SCALE GENOMIC DNA]</scope>
    <source>
        <strain evidence="3 4">GI</strain>
    </source>
</reference>
<feature type="region of interest" description="Disordered" evidence="1">
    <location>
        <begin position="1"/>
        <end position="25"/>
    </location>
</feature>
<keyword evidence="2" id="KW-1133">Transmembrane helix</keyword>
<dbReference type="Gene3D" id="1.20.5.170">
    <property type="match status" value="1"/>
</dbReference>
<dbReference type="AlphaFoldDB" id="A0A348G5H4"/>
<dbReference type="Proteomes" id="UP000266934">
    <property type="component" value="Chromosome"/>
</dbReference>
<evidence type="ECO:0000256" key="1">
    <source>
        <dbReference type="SAM" id="MobiDB-lite"/>
    </source>
</evidence>
<keyword evidence="2" id="KW-0472">Membrane</keyword>
<name>A0A348G5H4_9HYPH</name>
<keyword evidence="4" id="KW-1185">Reference proteome</keyword>
<proteinExistence type="predicted"/>
<protein>
    <recommendedName>
        <fullName evidence="5">DUF1640 domain-containing protein</fullName>
    </recommendedName>
</protein>
<sequence length="125" mass="13612">MAEILHLPSRVGRVPPSGGGGPEDPMLEQRVTDLERGVQRLEARFEAVTGALQRIEVALRDLSGLRGEMSTLKTDLRSDFAGLKTDLKTEIAEIKGKVSMLPTWWMLLVGMVAILGTGAAIVRFL</sequence>
<accession>A0A348G5H4</accession>
<organism evidence="3 4">
    <name type="scientific">Blastochloris tepida</name>
    <dbReference type="NCBI Taxonomy" id="2233851"/>
    <lineage>
        <taxon>Bacteria</taxon>
        <taxon>Pseudomonadati</taxon>
        <taxon>Pseudomonadota</taxon>
        <taxon>Alphaproteobacteria</taxon>
        <taxon>Hyphomicrobiales</taxon>
        <taxon>Blastochloridaceae</taxon>
        <taxon>Blastochloris</taxon>
    </lineage>
</organism>
<evidence type="ECO:0008006" key="5">
    <source>
        <dbReference type="Google" id="ProtNLM"/>
    </source>
</evidence>
<feature type="transmembrane region" description="Helical" evidence="2">
    <location>
        <begin position="104"/>
        <end position="124"/>
    </location>
</feature>